<reference evidence="7" key="1">
    <citation type="journal article" date="2019" name="Int. J. Syst. Evol. Microbiol.">
        <title>The Global Catalogue of Microorganisms (GCM) 10K type strain sequencing project: providing services to taxonomists for standard genome sequencing and annotation.</title>
        <authorList>
            <consortium name="The Broad Institute Genomics Platform"/>
            <consortium name="The Broad Institute Genome Sequencing Center for Infectious Disease"/>
            <person name="Wu L."/>
            <person name="Ma J."/>
        </authorList>
    </citation>
    <scope>NUCLEOTIDE SEQUENCE [LARGE SCALE GENOMIC DNA]</scope>
    <source>
        <strain evidence="7">JCM 17066</strain>
    </source>
</reference>
<gene>
    <name evidence="4 6" type="primary">fliE</name>
    <name evidence="6" type="ORF">ACFPM8_16165</name>
</gene>
<keyword evidence="7" id="KW-1185">Reference proteome</keyword>
<organism evidence="6 7">
    <name type="scientific">Paraherbaspirillum soli</name>
    <dbReference type="NCBI Taxonomy" id="631222"/>
    <lineage>
        <taxon>Bacteria</taxon>
        <taxon>Pseudomonadati</taxon>
        <taxon>Pseudomonadota</taxon>
        <taxon>Betaproteobacteria</taxon>
        <taxon>Burkholderiales</taxon>
        <taxon>Oxalobacteraceae</taxon>
        <taxon>Paraherbaspirillum</taxon>
    </lineage>
</organism>
<evidence type="ECO:0000256" key="1">
    <source>
        <dbReference type="ARBA" id="ARBA00004117"/>
    </source>
</evidence>
<dbReference type="PRINTS" id="PR01006">
    <property type="entry name" value="FLGHOOKFLIE"/>
</dbReference>
<dbReference type="NCBIfam" id="TIGR00205">
    <property type="entry name" value="fliE"/>
    <property type="match status" value="1"/>
</dbReference>
<keyword evidence="3 4" id="KW-0975">Bacterial flagellum</keyword>
<keyword evidence="6" id="KW-0969">Cilium</keyword>
<keyword evidence="6" id="KW-0966">Cell projection</keyword>
<dbReference type="Proteomes" id="UP001596045">
    <property type="component" value="Unassembled WGS sequence"/>
</dbReference>
<dbReference type="HAMAP" id="MF_00724">
    <property type="entry name" value="FliE"/>
    <property type="match status" value="1"/>
</dbReference>
<evidence type="ECO:0000256" key="3">
    <source>
        <dbReference type="ARBA" id="ARBA00023143"/>
    </source>
</evidence>
<evidence type="ECO:0000313" key="7">
    <source>
        <dbReference type="Proteomes" id="UP001596045"/>
    </source>
</evidence>
<dbReference type="PANTHER" id="PTHR34653">
    <property type="match status" value="1"/>
</dbReference>
<proteinExistence type="inferred from homology"/>
<evidence type="ECO:0000256" key="5">
    <source>
        <dbReference type="NCBIfam" id="TIGR00205"/>
    </source>
</evidence>
<dbReference type="RefSeq" id="WP_378998846.1">
    <property type="nucleotide sequence ID" value="NZ_JBHSMT010000028.1"/>
</dbReference>
<name>A0ABW0MEJ2_9BURK</name>
<comment type="subcellular location">
    <subcellularLocation>
        <location evidence="1 4">Bacterial flagellum basal body</location>
    </subcellularLocation>
</comment>
<dbReference type="EMBL" id="JBHSMT010000028">
    <property type="protein sequence ID" value="MFC5475497.1"/>
    <property type="molecule type" value="Genomic_DNA"/>
</dbReference>
<comment type="similarity">
    <text evidence="2 4">Belongs to the FliE family.</text>
</comment>
<comment type="caution">
    <text evidence="6">The sequence shown here is derived from an EMBL/GenBank/DDBJ whole genome shotgun (WGS) entry which is preliminary data.</text>
</comment>
<evidence type="ECO:0000256" key="4">
    <source>
        <dbReference type="HAMAP-Rule" id="MF_00724"/>
    </source>
</evidence>
<dbReference type="PANTHER" id="PTHR34653:SF1">
    <property type="entry name" value="FLAGELLAR HOOK-BASAL BODY COMPLEX PROTEIN FLIE"/>
    <property type="match status" value="1"/>
</dbReference>
<protein>
    <recommendedName>
        <fullName evidence="4 5">Flagellar hook-basal body complex protein FliE</fullName>
    </recommendedName>
</protein>
<accession>A0ABW0MEJ2</accession>
<sequence>MTPIAAIAMSDLGTAALPPQMATSPIQNGSFSNMVLSGLNKVDDAITTADAAVVRFAADGSVPPHQVMLALEEARSSLQLATQVRSRLLEGYQELMRMQL</sequence>
<keyword evidence="6" id="KW-0282">Flagellum</keyword>
<evidence type="ECO:0000256" key="2">
    <source>
        <dbReference type="ARBA" id="ARBA00009272"/>
    </source>
</evidence>
<evidence type="ECO:0000313" key="6">
    <source>
        <dbReference type="EMBL" id="MFC5475497.1"/>
    </source>
</evidence>
<dbReference type="InterPro" id="IPR001624">
    <property type="entry name" value="FliE"/>
</dbReference>
<dbReference type="Pfam" id="PF02049">
    <property type="entry name" value="FliE"/>
    <property type="match status" value="1"/>
</dbReference>